<dbReference type="InterPro" id="IPR002305">
    <property type="entry name" value="aa-tRNA-synth_Ic"/>
</dbReference>
<keyword evidence="3 11" id="KW-0547">Nucleotide-binding</keyword>
<organism evidence="13 14">
    <name type="scientific">Candidatus Peribacter riflensis</name>
    <dbReference type="NCBI Taxonomy" id="1735162"/>
    <lineage>
        <taxon>Bacteria</taxon>
        <taxon>Candidatus Peregrinibacteriota</taxon>
        <taxon>Candidatus Peribacteria</taxon>
        <taxon>Candidatus Peribacterales</taxon>
        <taxon>Candidatus Peribacteraceae</taxon>
        <taxon>Candidatus Peribacter</taxon>
    </lineage>
</organism>
<evidence type="ECO:0000256" key="11">
    <source>
        <dbReference type="RuleBase" id="RU363036"/>
    </source>
</evidence>
<accession>A0A0S1SKY3</accession>
<dbReference type="InterPro" id="IPR054608">
    <property type="entry name" value="SYY-like_C"/>
</dbReference>
<keyword evidence="6 11" id="KW-0648">Protein biosynthesis</keyword>
<dbReference type="CDD" id="cd00805">
    <property type="entry name" value="TyrRS_core"/>
    <property type="match status" value="1"/>
</dbReference>
<dbReference type="STRING" id="1735162.PeribacterB2_0441"/>
<dbReference type="PROSITE" id="PS50889">
    <property type="entry name" value="S4"/>
    <property type="match status" value="1"/>
</dbReference>
<dbReference type="PRINTS" id="PR01040">
    <property type="entry name" value="TRNASYNTHTYR"/>
</dbReference>
<dbReference type="SUPFAM" id="SSF55174">
    <property type="entry name" value="Alpha-L RNA-binding motif"/>
    <property type="match status" value="1"/>
</dbReference>
<dbReference type="InterPro" id="IPR002307">
    <property type="entry name" value="Tyr-tRNA-ligase"/>
</dbReference>
<comment type="similarity">
    <text evidence="11">Belongs to the class-I aminoacyl-tRNA synthetase family.</text>
</comment>
<dbReference type="Gene3D" id="1.10.240.10">
    <property type="entry name" value="Tyrosyl-Transfer RNA Synthetase"/>
    <property type="match status" value="1"/>
</dbReference>
<dbReference type="GO" id="GO:0004831">
    <property type="term" value="F:tyrosine-tRNA ligase activity"/>
    <property type="evidence" value="ECO:0007669"/>
    <property type="project" value="UniProtKB-UniRule"/>
</dbReference>
<dbReference type="Pfam" id="PF00579">
    <property type="entry name" value="tRNA-synt_1b"/>
    <property type="match status" value="1"/>
</dbReference>
<proteinExistence type="inferred from homology"/>
<dbReference type="PATRIC" id="fig|1735161.3.peg.434"/>
<keyword evidence="5 10" id="KW-0694">RNA-binding</keyword>
<accession>A0A0S1SNK6</accession>
<dbReference type="Pfam" id="PF22421">
    <property type="entry name" value="SYY_C-terminal"/>
    <property type="match status" value="1"/>
</dbReference>
<evidence type="ECO:0000256" key="8">
    <source>
        <dbReference type="ARBA" id="ARBA00048248"/>
    </source>
</evidence>
<dbReference type="InterPro" id="IPR002942">
    <property type="entry name" value="S4_RNA-bd"/>
</dbReference>
<dbReference type="PANTHER" id="PTHR11766">
    <property type="entry name" value="TYROSYL-TRNA SYNTHETASE"/>
    <property type="match status" value="1"/>
</dbReference>
<dbReference type="GO" id="GO:0003723">
    <property type="term" value="F:RNA binding"/>
    <property type="evidence" value="ECO:0007669"/>
    <property type="project" value="UniProtKB-KW"/>
</dbReference>
<accession>A0A0S1SUR3</accession>
<dbReference type="Gene3D" id="3.10.290.10">
    <property type="entry name" value="RNA-binding S4 domain"/>
    <property type="match status" value="1"/>
</dbReference>
<dbReference type="PANTHER" id="PTHR11766:SF1">
    <property type="entry name" value="TYROSINE--TRNA LIGASE"/>
    <property type="match status" value="1"/>
</dbReference>
<gene>
    <name evidence="13" type="ORF">PeribacterD1_0442</name>
</gene>
<dbReference type="SUPFAM" id="SSF52374">
    <property type="entry name" value="Nucleotidylyl transferase"/>
    <property type="match status" value="1"/>
</dbReference>
<dbReference type="InterPro" id="IPR001412">
    <property type="entry name" value="aa-tRNA-synth_I_CS"/>
</dbReference>
<comment type="catalytic activity">
    <reaction evidence="8">
        <text>tRNA(Tyr) + L-tyrosine + ATP = L-tyrosyl-tRNA(Tyr) + AMP + diphosphate + H(+)</text>
        <dbReference type="Rhea" id="RHEA:10220"/>
        <dbReference type="Rhea" id="RHEA-COMP:9706"/>
        <dbReference type="Rhea" id="RHEA-COMP:9707"/>
        <dbReference type="ChEBI" id="CHEBI:15378"/>
        <dbReference type="ChEBI" id="CHEBI:30616"/>
        <dbReference type="ChEBI" id="CHEBI:33019"/>
        <dbReference type="ChEBI" id="CHEBI:58315"/>
        <dbReference type="ChEBI" id="CHEBI:78442"/>
        <dbReference type="ChEBI" id="CHEBI:78536"/>
        <dbReference type="ChEBI" id="CHEBI:456215"/>
        <dbReference type="EC" id="6.1.1.1"/>
    </reaction>
</comment>
<dbReference type="GO" id="GO:0005829">
    <property type="term" value="C:cytosol"/>
    <property type="evidence" value="ECO:0007669"/>
    <property type="project" value="TreeGrafter"/>
</dbReference>
<reference evidence="13 14" key="2">
    <citation type="journal article" date="2016" name="PeerJ">
        <title>Analysis of five complete genome sequences for members of the class Peribacteria in the recently recognized Peregrinibacteria bacterial phylum.</title>
        <authorList>
            <person name="Anantharaman K."/>
            <person name="Brown C.T."/>
            <person name="Burstein D."/>
            <person name="Castelle C.J."/>
            <person name="Probst A.J."/>
            <person name="Thomas B.C."/>
            <person name="Williams K.H."/>
            <person name="Banfield J.F."/>
        </authorList>
    </citation>
    <scope>NUCLEOTIDE SEQUENCE [LARGE SCALE GENOMIC DNA]</scope>
    <source>
        <strain evidence="13">RIFOXYD1_FULL_PER-ii_59_16</strain>
    </source>
</reference>
<keyword evidence="7 11" id="KW-0030">Aminoacyl-tRNA synthetase</keyword>
<dbReference type="KEGG" id="prf:PeribacterA2_0442"/>
<dbReference type="NCBIfam" id="TIGR00234">
    <property type="entry name" value="tyrS"/>
    <property type="match status" value="1"/>
</dbReference>
<dbReference type="InterPro" id="IPR014729">
    <property type="entry name" value="Rossmann-like_a/b/a_fold"/>
</dbReference>
<evidence type="ECO:0000313" key="14">
    <source>
        <dbReference type="Proteomes" id="UP000069135"/>
    </source>
</evidence>
<evidence type="ECO:0000313" key="13">
    <source>
        <dbReference type="EMBL" id="ALM13133.1"/>
    </source>
</evidence>
<dbReference type="SMART" id="SM00363">
    <property type="entry name" value="S4"/>
    <property type="match status" value="1"/>
</dbReference>
<evidence type="ECO:0000256" key="7">
    <source>
        <dbReference type="ARBA" id="ARBA00023146"/>
    </source>
</evidence>
<evidence type="ECO:0000256" key="2">
    <source>
        <dbReference type="ARBA" id="ARBA00022598"/>
    </source>
</evidence>
<dbReference type="GO" id="GO:0005524">
    <property type="term" value="F:ATP binding"/>
    <property type="evidence" value="ECO:0007669"/>
    <property type="project" value="UniProtKB-KW"/>
</dbReference>
<evidence type="ECO:0000256" key="1">
    <source>
        <dbReference type="ARBA" id="ARBA00013160"/>
    </source>
</evidence>
<evidence type="ECO:0000256" key="6">
    <source>
        <dbReference type="ARBA" id="ARBA00022917"/>
    </source>
</evidence>
<keyword evidence="4 11" id="KW-0067">ATP-binding</keyword>
<accession>A0A0S1SB66</accession>
<keyword evidence="2 11" id="KW-0436">Ligase</keyword>
<dbReference type="EC" id="6.1.1.1" evidence="1 9"/>
<evidence type="ECO:0000256" key="3">
    <source>
        <dbReference type="ARBA" id="ARBA00022741"/>
    </source>
</evidence>
<dbReference type="Gene3D" id="3.40.50.620">
    <property type="entry name" value="HUPs"/>
    <property type="match status" value="1"/>
</dbReference>
<evidence type="ECO:0000259" key="12">
    <source>
        <dbReference type="SMART" id="SM00363"/>
    </source>
</evidence>
<dbReference type="InterPro" id="IPR036986">
    <property type="entry name" value="S4_RNA-bd_sf"/>
</dbReference>
<dbReference type="GO" id="GO:0006437">
    <property type="term" value="P:tyrosyl-tRNA aminoacylation"/>
    <property type="evidence" value="ECO:0007669"/>
    <property type="project" value="UniProtKB-UniRule"/>
</dbReference>
<evidence type="ECO:0000256" key="5">
    <source>
        <dbReference type="ARBA" id="ARBA00022884"/>
    </source>
</evidence>
<evidence type="ECO:0000256" key="4">
    <source>
        <dbReference type="ARBA" id="ARBA00022840"/>
    </source>
</evidence>
<reference evidence="14" key="1">
    <citation type="submission" date="2015-10" db="EMBL/GenBank/DDBJ databases">
        <title>Analysis of five complete genome sequences for members of the class Peribacteria in the recently recognized Peregrinibacteria bacterial phylum.</title>
        <authorList>
            <person name="Anantharaman K."/>
            <person name="Brown C.T."/>
            <person name="Burstein D."/>
            <person name="Castelle C.J."/>
            <person name="Probst A.J."/>
            <person name="Thomas B.C."/>
            <person name="Williams K.H."/>
            <person name="Banfield J.F."/>
        </authorList>
    </citation>
    <scope>NUCLEOTIDE SEQUENCE [LARGE SCALE GENOMIC DNA]</scope>
</reference>
<dbReference type="PROSITE" id="PS00178">
    <property type="entry name" value="AA_TRNA_LIGASE_I"/>
    <property type="match status" value="1"/>
</dbReference>
<evidence type="ECO:0000256" key="10">
    <source>
        <dbReference type="PROSITE-ProRule" id="PRU00182"/>
    </source>
</evidence>
<feature type="domain" description="RNA-binding S4" evidence="12">
    <location>
        <begin position="326"/>
        <end position="382"/>
    </location>
</feature>
<accession>A0A0S1SV19</accession>
<sequence>MAASSDLLTRAVETVVPRDLAEKKLKSGKPIRIYLGIDPTGAKLHIGHSVPLRKLKAFQEAGHEVIFLIGSFTATIGDPSGRDQLREPLTLAQVEENFQTYKKQAAKILDFSKVKIVYNHEWLGKLKFDEIVALASHVTVQQMLDREMFARRIAEGKPIGVHEFLYPLMQGYDSVMLDVDCELGGNDQLFNMLCGRTLQAAYGKREKFVLTTRLIEGTDGRKMSKTYNNCVYLEDEPADMFGKIMSVKDALMETYFECCTGVPMEEVQKILKGSPRDAKARLAREIVALYHGTDAALKAEAEFDHVFREKGLPEDMLEVKAKKGTSLIDVLMSSKLVASKSEARRVVEQGGVKMNNKVVQSIEQGIEEGTVQVGKRKFARIVLS</sequence>
<dbReference type="AlphaFoldDB" id="A0A0S1SKY3"/>
<protein>
    <recommendedName>
        <fullName evidence="1 9">Tyrosine--tRNA ligase</fullName>
        <ecNumber evidence="1 9">6.1.1.1</ecNumber>
    </recommendedName>
</protein>
<name>A0A0S1SKY3_9BACT</name>
<dbReference type="Proteomes" id="UP000069135">
    <property type="component" value="Chromosome"/>
</dbReference>
<evidence type="ECO:0000256" key="9">
    <source>
        <dbReference type="NCBIfam" id="TIGR00234"/>
    </source>
</evidence>
<dbReference type="CDD" id="cd00165">
    <property type="entry name" value="S4"/>
    <property type="match status" value="1"/>
</dbReference>
<dbReference type="EMBL" id="CP013065">
    <property type="protein sequence ID" value="ALM13133.1"/>
    <property type="molecule type" value="Genomic_DNA"/>
</dbReference>
<dbReference type="InterPro" id="IPR024088">
    <property type="entry name" value="Tyr-tRNA-ligase_bac-type"/>
</dbReference>